<dbReference type="OrthoDB" id="637682at2759"/>
<reference evidence="2" key="1">
    <citation type="journal article" date="2019" name="Plant Biotechnol. J.">
        <title>Genome sequencing of the Australian wild diploid species Gossypium australe highlights disease resistance and delayed gland morphogenesis.</title>
        <authorList>
            <person name="Cai Y."/>
            <person name="Cai X."/>
            <person name="Wang Q."/>
            <person name="Wang P."/>
            <person name="Zhang Y."/>
            <person name="Cai C."/>
            <person name="Xu Y."/>
            <person name="Wang K."/>
            <person name="Zhou Z."/>
            <person name="Wang C."/>
            <person name="Geng S."/>
            <person name="Li B."/>
            <person name="Dong Q."/>
            <person name="Hou Y."/>
            <person name="Wang H."/>
            <person name="Ai P."/>
            <person name="Liu Z."/>
            <person name="Yi F."/>
            <person name="Sun M."/>
            <person name="An G."/>
            <person name="Cheng J."/>
            <person name="Zhang Y."/>
            <person name="Shi Q."/>
            <person name="Xie Y."/>
            <person name="Shi X."/>
            <person name="Chang Y."/>
            <person name="Huang F."/>
            <person name="Chen Y."/>
            <person name="Hong S."/>
            <person name="Mi L."/>
            <person name="Sun Q."/>
            <person name="Zhang L."/>
            <person name="Zhou B."/>
            <person name="Peng R."/>
            <person name="Zhang X."/>
            <person name="Liu F."/>
        </authorList>
    </citation>
    <scope>NUCLEOTIDE SEQUENCE [LARGE SCALE GENOMIC DNA]</scope>
    <source>
        <strain evidence="2">cv. PA1801</strain>
    </source>
</reference>
<gene>
    <name evidence="1" type="ORF">EPI10_032840</name>
</gene>
<dbReference type="Proteomes" id="UP000325315">
    <property type="component" value="Unassembled WGS sequence"/>
</dbReference>
<dbReference type="EMBL" id="SMMG02000001">
    <property type="protein sequence ID" value="KAA3489180.1"/>
    <property type="molecule type" value="Genomic_DNA"/>
</dbReference>
<evidence type="ECO:0000313" key="2">
    <source>
        <dbReference type="Proteomes" id="UP000325315"/>
    </source>
</evidence>
<sequence>MSSVWSTVVWLESLSFSMLEQLEKRIKPRNIKVLRSGVKLPVANMLKSTGEEFKRLLRRGGNS</sequence>
<accession>A0A5B6X4R8</accession>
<comment type="caution">
    <text evidence="1">The sequence shown here is derived from an EMBL/GenBank/DDBJ whole genome shotgun (WGS) entry which is preliminary data.</text>
</comment>
<proteinExistence type="predicted"/>
<name>A0A5B6X4R8_9ROSI</name>
<keyword evidence="2" id="KW-1185">Reference proteome</keyword>
<evidence type="ECO:0000313" key="1">
    <source>
        <dbReference type="EMBL" id="KAA3489180.1"/>
    </source>
</evidence>
<dbReference type="AlphaFoldDB" id="A0A5B6X4R8"/>
<protein>
    <submittedName>
        <fullName evidence="1">Mitochodrial transcription termination factor-related protein</fullName>
    </submittedName>
</protein>
<organism evidence="1 2">
    <name type="scientific">Gossypium australe</name>
    <dbReference type="NCBI Taxonomy" id="47621"/>
    <lineage>
        <taxon>Eukaryota</taxon>
        <taxon>Viridiplantae</taxon>
        <taxon>Streptophyta</taxon>
        <taxon>Embryophyta</taxon>
        <taxon>Tracheophyta</taxon>
        <taxon>Spermatophyta</taxon>
        <taxon>Magnoliopsida</taxon>
        <taxon>eudicotyledons</taxon>
        <taxon>Gunneridae</taxon>
        <taxon>Pentapetalae</taxon>
        <taxon>rosids</taxon>
        <taxon>malvids</taxon>
        <taxon>Malvales</taxon>
        <taxon>Malvaceae</taxon>
        <taxon>Malvoideae</taxon>
        <taxon>Gossypium</taxon>
    </lineage>
</organism>